<keyword evidence="3" id="KW-0808">Transferase</keyword>
<evidence type="ECO:0000256" key="5">
    <source>
        <dbReference type="ARBA" id="ARBA00022723"/>
    </source>
</evidence>
<proteinExistence type="inferred from homology"/>
<dbReference type="InterPro" id="IPR002935">
    <property type="entry name" value="SAM_O-MeTrfase"/>
</dbReference>
<feature type="compositionally biased region" description="Polar residues" evidence="7">
    <location>
        <begin position="51"/>
        <end position="64"/>
    </location>
</feature>
<protein>
    <recommendedName>
        <fullName evidence="10">Caffeoyl-CoA O-methyltransferase</fullName>
    </recommendedName>
</protein>
<sequence length="291" mass="32525">MLLPPTPLLPISQYKTHNAPNCLFHRKFEIEENKHLLFCCSLSHGRRQTGEDNPQNPSTSQVNLRNKLLSKRTRATEATKGGHHREICGLVGITFRTRMSLMNVPVDEGLLLSMLLKVMNAKKTLELGVFTGYSLLTTAIALPADGKVCNSLDVDKEAYEVGLPFIQKAGVEHKINFCQSDAFTVLNDLITKGKEEGSFDFAFVDADKDSYMGYHKLLMKLVKVGGIIAYDNTLWFGTVAEPEENVQEFARKGRKHLLELNSFLAADDRVELAVVSIGDGLTLCRRLLREQ</sequence>
<dbReference type="Proteomes" id="UP000290289">
    <property type="component" value="Chromosome 16"/>
</dbReference>
<evidence type="ECO:0000256" key="6">
    <source>
        <dbReference type="ARBA" id="ARBA00023453"/>
    </source>
</evidence>
<dbReference type="InterPro" id="IPR029063">
    <property type="entry name" value="SAM-dependent_MTases_sf"/>
</dbReference>
<reference evidence="8 9" key="1">
    <citation type="submission" date="2018-10" db="EMBL/GenBank/DDBJ databases">
        <title>A high-quality apple genome assembly.</title>
        <authorList>
            <person name="Hu J."/>
        </authorList>
    </citation>
    <scope>NUCLEOTIDE SEQUENCE [LARGE SCALE GENOMIC DNA]</scope>
    <source>
        <strain evidence="9">cv. HFTH1</strain>
        <tissue evidence="8">Young leaf</tissue>
    </source>
</reference>
<name>A0A498HQS2_MALDO</name>
<comment type="caution">
    <text evidence="8">The sequence shown here is derived from an EMBL/GenBank/DDBJ whole genome shotgun (WGS) entry which is preliminary data.</text>
</comment>
<dbReference type="PROSITE" id="PS51682">
    <property type="entry name" value="SAM_OMT_I"/>
    <property type="match status" value="1"/>
</dbReference>
<comment type="similarity">
    <text evidence="6">Belongs to the class I-like SAM-binding methyltransferase superfamily. Cation-dependent O-methyltransferase family.</text>
</comment>
<keyword evidence="5" id="KW-0479">Metal-binding</keyword>
<dbReference type="GO" id="GO:0046872">
    <property type="term" value="F:metal ion binding"/>
    <property type="evidence" value="ECO:0007669"/>
    <property type="project" value="UniProtKB-KW"/>
</dbReference>
<dbReference type="STRING" id="3750.A0A498HQS2"/>
<dbReference type="PANTHER" id="PTHR10509">
    <property type="entry name" value="O-METHYLTRANSFERASE-RELATED"/>
    <property type="match status" value="1"/>
</dbReference>
<organism evidence="8 9">
    <name type="scientific">Malus domestica</name>
    <name type="common">Apple</name>
    <name type="synonym">Pyrus malus</name>
    <dbReference type="NCBI Taxonomy" id="3750"/>
    <lineage>
        <taxon>Eukaryota</taxon>
        <taxon>Viridiplantae</taxon>
        <taxon>Streptophyta</taxon>
        <taxon>Embryophyta</taxon>
        <taxon>Tracheophyta</taxon>
        <taxon>Spermatophyta</taxon>
        <taxon>Magnoliopsida</taxon>
        <taxon>eudicotyledons</taxon>
        <taxon>Gunneridae</taxon>
        <taxon>Pentapetalae</taxon>
        <taxon>rosids</taxon>
        <taxon>fabids</taxon>
        <taxon>Rosales</taxon>
        <taxon>Rosaceae</taxon>
        <taxon>Amygdaloideae</taxon>
        <taxon>Maleae</taxon>
        <taxon>Malus</taxon>
    </lineage>
</organism>
<dbReference type="GO" id="GO:0008171">
    <property type="term" value="F:O-methyltransferase activity"/>
    <property type="evidence" value="ECO:0007669"/>
    <property type="project" value="InterPro"/>
</dbReference>
<keyword evidence="2" id="KW-0489">Methyltransferase</keyword>
<dbReference type="Pfam" id="PF01596">
    <property type="entry name" value="Methyltransf_3"/>
    <property type="match status" value="1"/>
</dbReference>
<accession>A0A498HQS2</accession>
<evidence type="ECO:0000313" key="8">
    <source>
        <dbReference type="EMBL" id="RXH72292.1"/>
    </source>
</evidence>
<dbReference type="GO" id="GO:0032259">
    <property type="term" value="P:methylation"/>
    <property type="evidence" value="ECO:0007669"/>
    <property type="project" value="UniProtKB-KW"/>
</dbReference>
<evidence type="ECO:0000256" key="4">
    <source>
        <dbReference type="ARBA" id="ARBA00022691"/>
    </source>
</evidence>
<feature type="region of interest" description="Disordered" evidence="7">
    <location>
        <begin position="46"/>
        <end position="68"/>
    </location>
</feature>
<dbReference type="AlphaFoldDB" id="A0A498HQS2"/>
<dbReference type="PANTHER" id="PTHR10509:SF34">
    <property type="entry name" value="TAPETUM-SPECIFIC METHYLTRANSFERASE 1"/>
    <property type="match status" value="1"/>
</dbReference>
<gene>
    <name evidence="8" type="ORF">DVH24_033830</name>
</gene>
<evidence type="ECO:0008006" key="10">
    <source>
        <dbReference type="Google" id="ProtNLM"/>
    </source>
</evidence>
<dbReference type="InterPro" id="IPR050362">
    <property type="entry name" value="Cation-dep_OMT"/>
</dbReference>
<evidence type="ECO:0000313" key="9">
    <source>
        <dbReference type="Proteomes" id="UP000290289"/>
    </source>
</evidence>
<dbReference type="EMBL" id="RDQH01000342">
    <property type="protein sequence ID" value="RXH72292.1"/>
    <property type="molecule type" value="Genomic_DNA"/>
</dbReference>
<dbReference type="SUPFAM" id="SSF53335">
    <property type="entry name" value="S-adenosyl-L-methionine-dependent methyltransferases"/>
    <property type="match status" value="1"/>
</dbReference>
<evidence type="ECO:0000256" key="3">
    <source>
        <dbReference type="ARBA" id="ARBA00022679"/>
    </source>
</evidence>
<dbReference type="GO" id="GO:0008757">
    <property type="term" value="F:S-adenosylmethionine-dependent methyltransferase activity"/>
    <property type="evidence" value="ECO:0007669"/>
    <property type="project" value="TreeGrafter"/>
</dbReference>
<evidence type="ECO:0000256" key="2">
    <source>
        <dbReference type="ARBA" id="ARBA00022603"/>
    </source>
</evidence>
<keyword evidence="4" id="KW-0949">S-adenosyl-L-methionine</keyword>
<dbReference type="Gene3D" id="3.40.50.150">
    <property type="entry name" value="Vaccinia Virus protein VP39"/>
    <property type="match status" value="1"/>
</dbReference>
<evidence type="ECO:0000256" key="7">
    <source>
        <dbReference type="SAM" id="MobiDB-lite"/>
    </source>
</evidence>
<keyword evidence="9" id="KW-1185">Reference proteome</keyword>
<comment type="function">
    <text evidence="1">Methylates caffeoyl-CoA to feruloyl-CoA and 5-hydroxyferuloyl-CoA to sinapoyl-CoA. Plays a role in the synthesis of feruloylated polysaccharides. Involved in the reinforcement of the plant cell wall. Also involved in the responding to wounding or pathogen challenge by the increased formation of cell wall-bound ferulic acid polymers.</text>
</comment>
<evidence type="ECO:0000256" key="1">
    <source>
        <dbReference type="ARBA" id="ARBA00002334"/>
    </source>
</evidence>